<dbReference type="PANTHER" id="PTHR42939:SF1">
    <property type="entry name" value="ABC TRANSPORTER ATP-BINDING PROTEIN ALBC-RELATED"/>
    <property type="match status" value="1"/>
</dbReference>
<evidence type="ECO:0000256" key="1">
    <source>
        <dbReference type="ARBA" id="ARBA00022448"/>
    </source>
</evidence>
<evidence type="ECO:0000259" key="4">
    <source>
        <dbReference type="PROSITE" id="PS50893"/>
    </source>
</evidence>
<reference evidence="5" key="2">
    <citation type="submission" date="2023-04" db="EMBL/GenBank/DDBJ databases">
        <title>Paracnuella aquatica gen. nov., sp. nov., a member of the family Chitinophagaceae isolated from a hot spring.</title>
        <authorList>
            <person name="Wang C."/>
        </authorList>
    </citation>
    <scope>NUCLEOTIDE SEQUENCE</scope>
    <source>
        <strain evidence="5">LB-8</strain>
    </source>
</reference>
<evidence type="ECO:0000313" key="5">
    <source>
        <dbReference type="EMBL" id="MCU7547659.1"/>
    </source>
</evidence>
<name>A0A9X3BEU2_9BACT</name>
<dbReference type="PROSITE" id="PS50893">
    <property type="entry name" value="ABC_TRANSPORTER_2"/>
    <property type="match status" value="1"/>
</dbReference>
<dbReference type="Proteomes" id="UP001155483">
    <property type="component" value="Unassembled WGS sequence"/>
</dbReference>
<dbReference type="AlphaFoldDB" id="A0A9X3BEU2"/>
<dbReference type="InterPro" id="IPR051782">
    <property type="entry name" value="ABC_Transporter_VariousFunc"/>
</dbReference>
<gene>
    <name evidence="5" type="ORF">OCK74_00975</name>
</gene>
<reference evidence="5" key="1">
    <citation type="submission" date="2022-09" db="EMBL/GenBank/DDBJ databases">
        <authorList>
            <person name="Yuan C."/>
            <person name="Ke Z."/>
        </authorList>
    </citation>
    <scope>NUCLEOTIDE SEQUENCE</scope>
    <source>
        <strain evidence="5">LB-8</strain>
    </source>
</reference>
<dbReference type="SUPFAM" id="SSF52540">
    <property type="entry name" value="P-loop containing nucleoside triphosphate hydrolases"/>
    <property type="match status" value="1"/>
</dbReference>
<dbReference type="PANTHER" id="PTHR42939">
    <property type="entry name" value="ABC TRANSPORTER ATP-BINDING PROTEIN ALBC-RELATED"/>
    <property type="match status" value="1"/>
</dbReference>
<dbReference type="RefSeq" id="WP_279295105.1">
    <property type="nucleotide sequence ID" value="NZ_JAOTIF010000001.1"/>
</dbReference>
<comment type="caution">
    <text evidence="5">The sequence shown here is derived from an EMBL/GenBank/DDBJ whole genome shotgun (WGS) entry which is preliminary data.</text>
</comment>
<keyword evidence="6" id="KW-1185">Reference proteome</keyword>
<dbReference type="InterPro" id="IPR027417">
    <property type="entry name" value="P-loop_NTPase"/>
</dbReference>
<accession>A0A9X3BEU2</accession>
<dbReference type="GO" id="GO:0005524">
    <property type="term" value="F:ATP binding"/>
    <property type="evidence" value="ECO:0007669"/>
    <property type="project" value="UniProtKB-KW"/>
</dbReference>
<organism evidence="5 6">
    <name type="scientific">Paraflavisolibacter caeni</name>
    <dbReference type="NCBI Taxonomy" id="2982496"/>
    <lineage>
        <taxon>Bacteria</taxon>
        <taxon>Pseudomonadati</taxon>
        <taxon>Bacteroidota</taxon>
        <taxon>Chitinophagia</taxon>
        <taxon>Chitinophagales</taxon>
        <taxon>Chitinophagaceae</taxon>
        <taxon>Paraflavisolibacter</taxon>
    </lineage>
</organism>
<evidence type="ECO:0000256" key="2">
    <source>
        <dbReference type="ARBA" id="ARBA00022741"/>
    </source>
</evidence>
<dbReference type="EMBL" id="JAOTIF010000001">
    <property type="protein sequence ID" value="MCU7547659.1"/>
    <property type="molecule type" value="Genomic_DNA"/>
</dbReference>
<evidence type="ECO:0000313" key="6">
    <source>
        <dbReference type="Proteomes" id="UP001155483"/>
    </source>
</evidence>
<dbReference type="CDD" id="cd03230">
    <property type="entry name" value="ABC_DR_subfamily_A"/>
    <property type="match status" value="1"/>
</dbReference>
<protein>
    <submittedName>
        <fullName evidence="5">ABC transporter ATP-binding protein</fullName>
    </submittedName>
</protein>
<dbReference type="InterPro" id="IPR003593">
    <property type="entry name" value="AAA+_ATPase"/>
</dbReference>
<dbReference type="InterPro" id="IPR003439">
    <property type="entry name" value="ABC_transporter-like_ATP-bd"/>
</dbReference>
<dbReference type="Pfam" id="PF00005">
    <property type="entry name" value="ABC_tran"/>
    <property type="match status" value="1"/>
</dbReference>
<dbReference type="GO" id="GO:0016887">
    <property type="term" value="F:ATP hydrolysis activity"/>
    <property type="evidence" value="ECO:0007669"/>
    <property type="project" value="InterPro"/>
</dbReference>
<keyword evidence="1" id="KW-0813">Transport</keyword>
<feature type="domain" description="ABC transporter" evidence="4">
    <location>
        <begin position="2"/>
        <end position="226"/>
    </location>
</feature>
<keyword evidence="3 5" id="KW-0067">ATP-binding</keyword>
<proteinExistence type="predicted"/>
<evidence type="ECO:0000256" key="3">
    <source>
        <dbReference type="ARBA" id="ARBA00022840"/>
    </source>
</evidence>
<keyword evidence="2" id="KW-0547">Nucleotide-binding</keyword>
<dbReference type="Gene3D" id="3.40.50.300">
    <property type="entry name" value="P-loop containing nucleotide triphosphate hydrolases"/>
    <property type="match status" value="1"/>
</dbReference>
<sequence>MIRLHDLHFSYKKKQVFNGLYLDFSPGHIYGLLGKNGAGKSTLLRIIAGLLYPQNGKITVDTNIPVQRLPSFLQDVFLLPEEFHLPDMPIRKFLKHHAPFYSRFSHEQFEKYCADFDVPQGSTLQGMSYGQKKKVMIAFALATNARYVLMDEPSNGLDIMSKSRFRKVLAEALDEERCMIISTHQVKDLENLIDRITIIDEGKILFDKDIEEISKKLSFHVSFDESETREAFYVEPSLRGNAMVSRNESGEESKLDLELLYKAIMVNGDMIKDVFNPLNQLHESGI</sequence>
<dbReference type="SMART" id="SM00382">
    <property type="entry name" value="AAA"/>
    <property type="match status" value="1"/>
</dbReference>